<evidence type="ECO:0000313" key="2">
    <source>
        <dbReference type="Proteomes" id="UP001247620"/>
    </source>
</evidence>
<sequence length="140" mass="15201">MPEHLAYSTSKNLQVPHWTYGDTAMSVIRQGGAFMNHPGVIDYKSKTYLFYHNGALPGGGGFDRSVCVDELNLDANGGVSRVTLTPGLSQGVGTLNPFDHIQAGNHCMGAVRTPPVVCARYAVVLHIFEAEYFFVLSINQ</sequence>
<keyword evidence="2" id="KW-1185">Reference proteome</keyword>
<dbReference type="EMBL" id="JAVDUU010000004">
    <property type="protein sequence ID" value="MDR6944192.1"/>
    <property type="molecule type" value="Genomic_DNA"/>
</dbReference>
<comment type="caution">
    <text evidence="1">The sequence shown here is derived from an EMBL/GenBank/DDBJ whole genome shotgun (WGS) entry which is preliminary data.</text>
</comment>
<accession>A0ABU1TFR6</accession>
<gene>
    <name evidence="1" type="ORF">J2W55_004052</name>
</gene>
<protein>
    <recommendedName>
        <fullName evidence="3">Glycosyl hydrolases family 43</fullName>
    </recommendedName>
</protein>
<reference evidence="1 2" key="1">
    <citation type="submission" date="2023-07" db="EMBL/GenBank/DDBJ databases">
        <title>Sorghum-associated microbial communities from plants grown in Nebraska, USA.</title>
        <authorList>
            <person name="Schachtman D."/>
        </authorList>
    </citation>
    <scope>NUCLEOTIDE SEQUENCE [LARGE SCALE GENOMIC DNA]</scope>
    <source>
        <strain evidence="1 2">3262</strain>
    </source>
</reference>
<dbReference type="Proteomes" id="UP001247620">
    <property type="component" value="Unassembled WGS sequence"/>
</dbReference>
<proteinExistence type="predicted"/>
<name>A0ABU1TFR6_9SPHI</name>
<dbReference type="SUPFAM" id="SSF75005">
    <property type="entry name" value="Arabinanase/levansucrase/invertase"/>
    <property type="match status" value="1"/>
</dbReference>
<dbReference type="InterPro" id="IPR023296">
    <property type="entry name" value="Glyco_hydro_beta-prop_sf"/>
</dbReference>
<organism evidence="1 2">
    <name type="scientific">Mucilaginibacter pocheonensis</name>
    <dbReference type="NCBI Taxonomy" id="398050"/>
    <lineage>
        <taxon>Bacteria</taxon>
        <taxon>Pseudomonadati</taxon>
        <taxon>Bacteroidota</taxon>
        <taxon>Sphingobacteriia</taxon>
        <taxon>Sphingobacteriales</taxon>
        <taxon>Sphingobacteriaceae</taxon>
        <taxon>Mucilaginibacter</taxon>
    </lineage>
</organism>
<evidence type="ECO:0000313" key="1">
    <source>
        <dbReference type="EMBL" id="MDR6944192.1"/>
    </source>
</evidence>
<dbReference type="Gene3D" id="2.115.10.20">
    <property type="entry name" value="Glycosyl hydrolase domain, family 43"/>
    <property type="match status" value="1"/>
</dbReference>
<dbReference type="RefSeq" id="WP_310099804.1">
    <property type="nucleotide sequence ID" value="NZ_JAVDUU010000004.1"/>
</dbReference>
<evidence type="ECO:0008006" key="3">
    <source>
        <dbReference type="Google" id="ProtNLM"/>
    </source>
</evidence>